<dbReference type="GO" id="GO:0016279">
    <property type="term" value="F:protein-lysine N-methyltransferase activity"/>
    <property type="evidence" value="ECO:0007669"/>
    <property type="project" value="TreeGrafter"/>
</dbReference>
<dbReference type="PANTHER" id="PTHR12843">
    <property type="entry name" value="PROTEIN-LYSINE N-METHYLTRANSFERASE METTL10"/>
    <property type="match status" value="1"/>
</dbReference>
<accession>A0A7R9C8L6</accession>
<gene>
    <name evidence="1" type="ORF">TCEB3V08_LOCUS4</name>
</gene>
<evidence type="ECO:0000313" key="1">
    <source>
        <dbReference type="EMBL" id="CAD7391965.1"/>
    </source>
</evidence>
<dbReference type="EMBL" id="OC316481">
    <property type="protein sequence ID" value="CAD7391965.1"/>
    <property type="molecule type" value="Genomic_DNA"/>
</dbReference>
<dbReference type="PANTHER" id="PTHR12843:SF5">
    <property type="entry name" value="EEF1A LYSINE METHYLTRANSFERASE 2"/>
    <property type="match status" value="1"/>
</dbReference>
<proteinExistence type="predicted"/>
<dbReference type="InterPro" id="IPR029063">
    <property type="entry name" value="SAM-dependent_MTases_sf"/>
</dbReference>
<name>A0A7R9C8L6_TIMCR</name>
<dbReference type="GO" id="GO:0005737">
    <property type="term" value="C:cytoplasm"/>
    <property type="evidence" value="ECO:0007669"/>
    <property type="project" value="TreeGrafter"/>
</dbReference>
<organism evidence="1">
    <name type="scientific">Timema cristinae</name>
    <name type="common">Walking stick</name>
    <dbReference type="NCBI Taxonomy" id="61476"/>
    <lineage>
        <taxon>Eukaryota</taxon>
        <taxon>Metazoa</taxon>
        <taxon>Ecdysozoa</taxon>
        <taxon>Arthropoda</taxon>
        <taxon>Hexapoda</taxon>
        <taxon>Insecta</taxon>
        <taxon>Pterygota</taxon>
        <taxon>Neoptera</taxon>
        <taxon>Polyneoptera</taxon>
        <taxon>Phasmatodea</taxon>
        <taxon>Timematodea</taxon>
        <taxon>Timematoidea</taxon>
        <taxon>Timematidae</taxon>
        <taxon>Timema</taxon>
    </lineage>
</organism>
<dbReference type="AlphaFoldDB" id="A0A7R9C8L6"/>
<protein>
    <submittedName>
        <fullName evidence="1">Uncharacterized protein</fullName>
    </submittedName>
</protein>
<reference evidence="1" key="1">
    <citation type="submission" date="2020-11" db="EMBL/GenBank/DDBJ databases">
        <authorList>
            <person name="Tran Van P."/>
        </authorList>
    </citation>
    <scope>NUCLEOTIDE SEQUENCE</scope>
</reference>
<dbReference type="SUPFAM" id="SSF53335">
    <property type="entry name" value="S-adenosyl-L-methionine-dependent methyltransferases"/>
    <property type="match status" value="1"/>
</dbReference>
<dbReference type="Gene3D" id="3.40.50.150">
    <property type="entry name" value="Vaccinia Virus protein VP39"/>
    <property type="match status" value="1"/>
</dbReference>
<sequence length="197" mass="21920">MVGMDPELDADPHAPAWLQPLNKVLLLILKIDDLDVSKKSGRYTVQSREGFTNLTGVDYSETAISLAKAVADAQQNATIKYEVCDILAEDSENVSPLLLSCYAVALDKGTYDAISLHPENAKEKRVKSLEVVRRGRRKLSDLHLEAAYINGPLPISAEKRNDLLELCRTGIIPLQYHPFYEALKTAEDFMDNDTESD</sequence>